<feature type="transmembrane region" description="Helical" evidence="2">
    <location>
        <begin position="114"/>
        <end position="133"/>
    </location>
</feature>
<keyword evidence="2" id="KW-0472">Membrane</keyword>
<protein>
    <recommendedName>
        <fullName evidence="3">Histidine kinase N-terminal 7TM region domain-containing protein</fullName>
    </recommendedName>
</protein>
<comment type="caution">
    <text evidence="4">The sequence shown here is derived from an EMBL/GenBank/DDBJ whole genome shotgun (WGS) entry which is preliminary data.</text>
</comment>
<reference evidence="4 5" key="1">
    <citation type="submission" date="2018-06" db="EMBL/GenBank/DDBJ databases">
        <title>Natronomonas sp. F16-60 a new haloarchaeon isolated from a solar saltern of Isla Cristina, Huelva, Spain.</title>
        <authorList>
            <person name="Duran-Viseras A."/>
            <person name="Sanchez-Porro C."/>
            <person name="Ventosa A."/>
        </authorList>
    </citation>
    <scope>NUCLEOTIDE SEQUENCE [LARGE SCALE GENOMIC DNA]</scope>
    <source>
        <strain evidence="4 5">F16-60</strain>
    </source>
</reference>
<dbReference type="AlphaFoldDB" id="A0A554NCK3"/>
<feature type="transmembrane region" description="Helical" evidence="2">
    <location>
        <begin position="15"/>
        <end position="33"/>
    </location>
</feature>
<feature type="transmembrane region" description="Helical" evidence="2">
    <location>
        <begin position="185"/>
        <end position="206"/>
    </location>
</feature>
<dbReference type="Pfam" id="PF16927">
    <property type="entry name" value="HisKA_7TM"/>
    <property type="match status" value="1"/>
</dbReference>
<evidence type="ECO:0000313" key="4">
    <source>
        <dbReference type="EMBL" id="TSD15113.1"/>
    </source>
</evidence>
<feature type="transmembrane region" description="Helical" evidence="2">
    <location>
        <begin position="75"/>
        <end position="94"/>
    </location>
</feature>
<keyword evidence="1" id="KW-0175">Coiled coil</keyword>
<dbReference type="EMBL" id="QMDX01000002">
    <property type="protein sequence ID" value="TSD15113.1"/>
    <property type="molecule type" value="Genomic_DNA"/>
</dbReference>
<dbReference type="InterPro" id="IPR031621">
    <property type="entry name" value="HisKA_7TM"/>
</dbReference>
<sequence length="582" mass="61362">MDVGFIPPALTRLQIGYAGLFAIATLACLAGLPRVRTIPDREIKWGLGSLLTLSAVWAGFSTARLLVADPGLQRTLYILGLTVGFATVFAWLYFTASYAGRGFHRNVRLRRTAAAIYVAVVGVKLTNPIHGGYFAAGQLAEPFPHLAIQQSPVHWVVIGLAYAGAALGFYLLYDAFAASRHDTRWLLALAVVAVIPVVADAVAVVTPSIPEVSFESVGVAAFAVGVLFFVEEDFLRARVTARRALLTDHPDPTVAVDDEGRLLDYNDEAATLFEGLEPRASLESVAPALSAALSADAPRLSVGSRSFAIRRHDVPLWTDRTATTVVLREVTEAERHRAEIERQNEQLSDIAVAVAHNLRNASNVLQGHIGQVATTRATGESRAAGGDEVVTDASAGESLDIAAATAERVAAVAEDLRLLAELGQTVEHTAPVPLAGAAREAWDRCDADGVTLDCESFNVEADRRRLVYLLEAVFRFHVRNGATTVRVEASHSPAAAGATAAGAATAGTGTTDGGGVEGFAVTGDGAPVSSEEFAALLRFDAESKLDAPGLGPAFARAMADVHGWTVEADAEAGRLVFTTRAG</sequence>
<feature type="transmembrane region" description="Helical" evidence="2">
    <location>
        <begin position="153"/>
        <end position="173"/>
    </location>
</feature>
<evidence type="ECO:0000313" key="5">
    <source>
        <dbReference type="Proteomes" id="UP000319894"/>
    </source>
</evidence>
<evidence type="ECO:0000256" key="2">
    <source>
        <dbReference type="SAM" id="Phobius"/>
    </source>
</evidence>
<organism evidence="4 5">
    <name type="scientific">Haloglomus irregulare</name>
    <dbReference type="NCBI Taxonomy" id="2234134"/>
    <lineage>
        <taxon>Archaea</taxon>
        <taxon>Methanobacteriati</taxon>
        <taxon>Methanobacteriota</taxon>
        <taxon>Stenosarchaea group</taxon>
        <taxon>Halobacteria</taxon>
        <taxon>Halobacteriales</taxon>
        <taxon>Natronomonadaceae</taxon>
        <taxon>Haloglomus</taxon>
    </lineage>
</organism>
<keyword evidence="2" id="KW-0812">Transmembrane</keyword>
<keyword evidence="5" id="KW-1185">Reference proteome</keyword>
<accession>A0A554NCK3</accession>
<feature type="transmembrane region" description="Helical" evidence="2">
    <location>
        <begin position="45"/>
        <end position="63"/>
    </location>
</feature>
<dbReference type="InParanoid" id="A0A554NCK3"/>
<name>A0A554NCK3_9EURY</name>
<evidence type="ECO:0000256" key="1">
    <source>
        <dbReference type="SAM" id="Coils"/>
    </source>
</evidence>
<proteinExistence type="predicted"/>
<evidence type="ECO:0000259" key="3">
    <source>
        <dbReference type="Pfam" id="PF16927"/>
    </source>
</evidence>
<dbReference type="Proteomes" id="UP000319894">
    <property type="component" value="Unassembled WGS sequence"/>
</dbReference>
<dbReference type="OrthoDB" id="8127at2157"/>
<dbReference type="RefSeq" id="WP_144260953.1">
    <property type="nucleotide sequence ID" value="NZ_QMDX01000002.1"/>
</dbReference>
<keyword evidence="2" id="KW-1133">Transmembrane helix</keyword>
<feature type="domain" description="Histidine kinase N-terminal 7TM region" evidence="3">
    <location>
        <begin position="27"/>
        <end position="229"/>
    </location>
</feature>
<gene>
    <name evidence="4" type="ORF">DP107_04470</name>
</gene>
<feature type="coiled-coil region" evidence="1">
    <location>
        <begin position="326"/>
        <end position="353"/>
    </location>
</feature>